<name>A0A158M4A6_9BORD</name>
<proteinExistence type="predicted"/>
<dbReference type="Proteomes" id="UP000026682">
    <property type="component" value="Unassembled WGS sequence"/>
</dbReference>
<dbReference type="GeneID" id="93119366"/>
<comment type="caution">
    <text evidence="1">The sequence shown here is derived from an EMBL/GenBank/DDBJ whole genome shotgun (WGS) entry which is preliminary data.</text>
</comment>
<dbReference type="EMBL" id="JFZZ01000054">
    <property type="protein sequence ID" value="KAK95519.1"/>
    <property type="molecule type" value="Genomic_DNA"/>
</dbReference>
<organism evidence="1 2">
    <name type="scientific">Bordetella holmesii CDC-H585-BH</name>
    <dbReference type="NCBI Taxonomy" id="1331206"/>
    <lineage>
        <taxon>Bacteria</taxon>
        <taxon>Pseudomonadati</taxon>
        <taxon>Pseudomonadota</taxon>
        <taxon>Betaproteobacteria</taxon>
        <taxon>Burkholderiales</taxon>
        <taxon>Alcaligenaceae</taxon>
        <taxon>Bordetella</taxon>
    </lineage>
</organism>
<dbReference type="RefSeq" id="WP_227944777.1">
    <property type="nucleotide sequence ID" value="NZ_JFZZ01000054.1"/>
</dbReference>
<dbReference type="AlphaFoldDB" id="A0A158M4A6"/>
<dbReference type="STRING" id="35814.BBB42_12410"/>
<accession>A0A158M4A6</accession>
<evidence type="ECO:0000313" key="2">
    <source>
        <dbReference type="Proteomes" id="UP000026682"/>
    </source>
</evidence>
<protein>
    <submittedName>
        <fullName evidence="1">Uncharacterized protein</fullName>
    </submittedName>
</protein>
<sequence>MQAPTQALKQPGPPLLAELEAIDKALHPLPELPMQDLCSAAILARAMPRYGYKLLPHIGVAGVVSLMKNGTGPAGMLRALNACLCPAP</sequence>
<gene>
    <name evidence="1" type="ORF">L497_1828</name>
</gene>
<evidence type="ECO:0000313" key="1">
    <source>
        <dbReference type="EMBL" id="KAK95519.1"/>
    </source>
</evidence>
<dbReference type="PATRIC" id="fig|1331206.3.peg.1522"/>
<dbReference type="SUPFAM" id="SSF53187">
    <property type="entry name" value="Zn-dependent exopeptidases"/>
    <property type="match status" value="1"/>
</dbReference>
<reference evidence="1 2" key="1">
    <citation type="submission" date="2014-03" db="EMBL/GenBank/DDBJ databases">
        <title>Genome sequence of Bordetella holmseii.</title>
        <authorList>
            <person name="Harvill E."/>
            <person name="Goodfield L.L."/>
            <person name="Ivanov Y."/>
            <person name="Meyer J.A."/>
            <person name="Newth C."/>
            <person name="Cassiday P."/>
            <person name="Tondella M.L."/>
            <person name="Liao P."/>
            <person name="Zimmerman J."/>
            <person name="Meert K."/>
            <person name="Wessel D."/>
            <person name="Berger J."/>
            <person name="Dean J.M."/>
            <person name="Holubkov R."/>
            <person name="Burr J."/>
            <person name="Liu T."/>
            <person name="Brinkac L.M."/>
            <person name="Sanka R."/>
            <person name="Kim M."/>
            <person name="Losada L."/>
        </authorList>
    </citation>
    <scope>NUCLEOTIDE SEQUENCE [LARGE SCALE GENOMIC DNA]</scope>
    <source>
        <strain evidence="1 2">CDC-H585-BH</strain>
    </source>
</reference>